<dbReference type="SUPFAM" id="SSF55874">
    <property type="entry name" value="ATPase domain of HSP90 chaperone/DNA topoisomerase II/histidine kinase"/>
    <property type="match status" value="1"/>
</dbReference>
<dbReference type="PANTHER" id="PTHR15600:SF42">
    <property type="entry name" value="SACSIN"/>
    <property type="match status" value="1"/>
</dbReference>
<dbReference type="InterPro" id="IPR058210">
    <property type="entry name" value="SACS/Nov_dom"/>
</dbReference>
<gene>
    <name evidence="2" type="ORF">MEDL_64677</name>
</gene>
<evidence type="ECO:0000259" key="1">
    <source>
        <dbReference type="Pfam" id="PF25794"/>
    </source>
</evidence>
<reference evidence="2" key="1">
    <citation type="submission" date="2021-03" db="EMBL/GenBank/DDBJ databases">
        <authorList>
            <person name="Bekaert M."/>
        </authorList>
    </citation>
    <scope>NUCLEOTIDE SEQUENCE</scope>
</reference>
<dbReference type="Pfam" id="PF25794">
    <property type="entry name" value="SACS"/>
    <property type="match status" value="1"/>
</dbReference>
<protein>
    <submittedName>
        <fullName evidence="2">SACS</fullName>
    </submittedName>
</protein>
<evidence type="ECO:0000313" key="2">
    <source>
        <dbReference type="EMBL" id="CAG2253107.1"/>
    </source>
</evidence>
<proteinExistence type="predicted"/>
<dbReference type="GO" id="GO:0030544">
    <property type="term" value="F:Hsp70 protein binding"/>
    <property type="evidence" value="ECO:0007669"/>
    <property type="project" value="TreeGrafter"/>
</dbReference>
<feature type="domain" description="Sacsin/Nov" evidence="1">
    <location>
        <begin position="42"/>
        <end position="213"/>
    </location>
</feature>
<keyword evidence="3" id="KW-1185">Reference proteome</keyword>
<dbReference type="InterPro" id="IPR036890">
    <property type="entry name" value="HATPase_C_sf"/>
</dbReference>
<organism evidence="2 3">
    <name type="scientific">Mytilus edulis</name>
    <name type="common">Blue mussel</name>
    <dbReference type="NCBI Taxonomy" id="6550"/>
    <lineage>
        <taxon>Eukaryota</taxon>
        <taxon>Metazoa</taxon>
        <taxon>Spiralia</taxon>
        <taxon>Lophotrochozoa</taxon>
        <taxon>Mollusca</taxon>
        <taxon>Bivalvia</taxon>
        <taxon>Autobranchia</taxon>
        <taxon>Pteriomorphia</taxon>
        <taxon>Mytilida</taxon>
        <taxon>Mytiloidea</taxon>
        <taxon>Mytilidae</taxon>
        <taxon>Mytilinae</taxon>
        <taxon>Mytilus</taxon>
    </lineage>
</organism>
<dbReference type="InterPro" id="IPR052972">
    <property type="entry name" value="Sacsin_chaperone_reg"/>
</dbReference>
<dbReference type="PANTHER" id="PTHR15600">
    <property type="entry name" value="SACSIN"/>
    <property type="match status" value="1"/>
</dbReference>
<comment type="caution">
    <text evidence="2">The sequence shown here is derived from an EMBL/GenBank/DDBJ whole genome shotgun (WGS) entry which is preliminary data.</text>
</comment>
<dbReference type="Proteomes" id="UP000683360">
    <property type="component" value="Unassembled WGS sequence"/>
</dbReference>
<dbReference type="EMBL" id="CAJPWZ010003139">
    <property type="protein sequence ID" value="CAG2253107.1"/>
    <property type="molecule type" value="Genomic_DNA"/>
</dbReference>
<name>A0A8S3V764_MYTED</name>
<evidence type="ECO:0000313" key="3">
    <source>
        <dbReference type="Proteomes" id="UP000683360"/>
    </source>
</evidence>
<dbReference type="AlphaFoldDB" id="A0A8S3V764"/>
<accession>A0A8S3V764</accession>
<dbReference type="OrthoDB" id="1262810at2759"/>
<sequence length="227" mass="25724">MHVTIVTQNLEGCPTMKPKLRPNAVPDIPLTQPTTAEPHLSGELGPALCVYNNANFTKEDWQGIQMINSSVKEYDPVKIGRFGLGFKSVFHITDYPMIINGNRMLVLDPHKSADRVCINMKLNKLHKYKKQLDISHCLNALDGLFGFSQGTLDSGDFDGTLFRFPLREQKTNLSDNVYDKEKISDLFNAFKAEASVELLFLNCIEKIELYEKDGYKLHKSDEPPFLL</sequence>